<accession>A0A2T6C3Q3</accession>
<dbReference type="OrthoDB" id="9785122at2"/>
<dbReference type="EMBL" id="QBKT01000002">
    <property type="protein sequence ID" value="PTX62966.1"/>
    <property type="molecule type" value="Genomic_DNA"/>
</dbReference>
<reference evidence="1 2" key="1">
    <citation type="submission" date="2018-04" db="EMBL/GenBank/DDBJ databases">
        <title>Genomic Encyclopedia of Archaeal and Bacterial Type Strains, Phase II (KMG-II): from individual species to whole genera.</title>
        <authorList>
            <person name="Goeker M."/>
        </authorList>
    </citation>
    <scope>NUCLEOTIDE SEQUENCE [LARGE SCALE GENOMIC DNA]</scope>
    <source>
        <strain evidence="1 2">DSM 25731</strain>
    </source>
</reference>
<dbReference type="PROSITE" id="PS51257">
    <property type="entry name" value="PROKAR_LIPOPROTEIN"/>
    <property type="match status" value="1"/>
</dbReference>
<evidence type="ECO:0000313" key="1">
    <source>
        <dbReference type="EMBL" id="PTX62966.1"/>
    </source>
</evidence>
<comment type="caution">
    <text evidence="1">The sequence shown here is derived from an EMBL/GenBank/DDBJ whole genome shotgun (WGS) entry which is preliminary data.</text>
</comment>
<evidence type="ECO:0000313" key="2">
    <source>
        <dbReference type="Proteomes" id="UP000244090"/>
    </source>
</evidence>
<gene>
    <name evidence="1" type="ORF">C8N46_102367</name>
</gene>
<dbReference type="AlphaFoldDB" id="A0A2T6C3Q3"/>
<dbReference type="Proteomes" id="UP000244090">
    <property type="component" value="Unassembled WGS sequence"/>
</dbReference>
<sequence length="273" mass="32207">MKAPLISILFFLVFGCQSNSQSISADNIKEGWKYFFDEEFEKSKIHFEKLHRADSNNIEVNEGLFYSTSLLDEKLKLDVLTKLLGDSEENFYKYGMTATVLLEYYSTPETDRKEPFDFSVEEFEAYHTDRYLKAKHAEGQFKNQKKVGLWKYNNLGGTLYKTIDYSDSSNIHLVTFFNQDRKIKEELTRIEEKEGSTSYYVLKRVIYYQELPDKIAEYLFVSKDGFCVLDKKNPVNLDENTPDNVIEEEVSLEGTKYFIWKDGIRKMYLEKKY</sequence>
<proteinExistence type="predicted"/>
<organism evidence="1 2">
    <name type="scientific">Kordia periserrulae</name>
    <dbReference type="NCBI Taxonomy" id="701523"/>
    <lineage>
        <taxon>Bacteria</taxon>
        <taxon>Pseudomonadati</taxon>
        <taxon>Bacteroidota</taxon>
        <taxon>Flavobacteriia</taxon>
        <taxon>Flavobacteriales</taxon>
        <taxon>Flavobacteriaceae</taxon>
        <taxon>Kordia</taxon>
    </lineage>
</organism>
<protein>
    <submittedName>
        <fullName evidence="1">Uncharacterized protein</fullName>
    </submittedName>
</protein>
<keyword evidence="2" id="KW-1185">Reference proteome</keyword>
<name>A0A2T6C3Q3_9FLAO</name>
<dbReference type="RefSeq" id="WP_108113937.1">
    <property type="nucleotide sequence ID" value="NZ_QBKT01000002.1"/>
</dbReference>